<dbReference type="InterPro" id="IPR010131">
    <property type="entry name" value="MdtP/NodT-like"/>
</dbReference>
<feature type="coiled-coil region" evidence="2">
    <location>
        <begin position="340"/>
        <end position="367"/>
    </location>
</feature>
<dbReference type="PANTHER" id="PTHR30203:SF24">
    <property type="entry name" value="BLR4935 PROTEIN"/>
    <property type="match status" value="1"/>
</dbReference>
<dbReference type="AlphaFoldDB" id="A0A4R1LBY1"/>
<feature type="signal peptide" evidence="4">
    <location>
        <begin position="1"/>
        <end position="19"/>
    </location>
</feature>
<dbReference type="EMBL" id="SMGK01000002">
    <property type="protein sequence ID" value="TCK74019.1"/>
    <property type="molecule type" value="Genomic_DNA"/>
</dbReference>
<dbReference type="Gene3D" id="1.20.1600.10">
    <property type="entry name" value="Outer membrane efflux proteins (OEP)"/>
    <property type="match status" value="1"/>
</dbReference>
<keyword evidence="2" id="KW-0175">Coiled coil</keyword>
<dbReference type="SUPFAM" id="SSF56954">
    <property type="entry name" value="Outer membrane efflux proteins (OEP)"/>
    <property type="match status" value="1"/>
</dbReference>
<dbReference type="GO" id="GO:0015562">
    <property type="term" value="F:efflux transmembrane transporter activity"/>
    <property type="evidence" value="ECO:0007669"/>
    <property type="project" value="InterPro"/>
</dbReference>
<keyword evidence="6" id="KW-1185">Reference proteome</keyword>
<comment type="caution">
    <text evidence="5">The sequence shown here is derived from an EMBL/GenBank/DDBJ whole genome shotgun (WGS) entry which is preliminary data.</text>
</comment>
<feature type="region of interest" description="Disordered" evidence="3">
    <location>
        <begin position="456"/>
        <end position="475"/>
    </location>
</feature>
<protein>
    <submittedName>
        <fullName evidence="5">Cobalt-zinc-cadmium efflux system outer membrane protein</fullName>
    </submittedName>
</protein>
<dbReference type="OrthoDB" id="9791261at2"/>
<dbReference type="PANTHER" id="PTHR30203">
    <property type="entry name" value="OUTER MEMBRANE CATION EFFLUX PROTEIN"/>
    <property type="match status" value="1"/>
</dbReference>
<feature type="chain" id="PRO_5020623093" evidence="4">
    <location>
        <begin position="20"/>
        <end position="475"/>
    </location>
</feature>
<gene>
    <name evidence="5" type="ORF">C7378_1639</name>
</gene>
<comment type="similarity">
    <text evidence="1">Belongs to the outer membrane factor (OMF) (TC 1.B.17) family.</text>
</comment>
<accession>A0A4R1LBY1</accession>
<evidence type="ECO:0000256" key="2">
    <source>
        <dbReference type="SAM" id="Coils"/>
    </source>
</evidence>
<proteinExistence type="inferred from homology"/>
<name>A0A4R1LBY1_9BACT</name>
<evidence type="ECO:0000256" key="1">
    <source>
        <dbReference type="ARBA" id="ARBA00007613"/>
    </source>
</evidence>
<evidence type="ECO:0000313" key="6">
    <source>
        <dbReference type="Proteomes" id="UP000295210"/>
    </source>
</evidence>
<dbReference type="Proteomes" id="UP000295210">
    <property type="component" value="Unassembled WGS sequence"/>
</dbReference>
<evidence type="ECO:0000313" key="5">
    <source>
        <dbReference type="EMBL" id="TCK74019.1"/>
    </source>
</evidence>
<sequence length="475" mass="51896">MKTIAIAAALLIPPSLACAQQQPMPPTMQMPDMPMPSQQHENHAAATPGKLPETQLLGAVAKRAPMTLEDFESIAEKTNPTLAQSHTLVRRAEQQGRQSALYPNPVVAYDAEHIRGGSYGGGEQGAYLQQNIVLGGKLGLRRSIYQQQAQEYTIGVDEQTYRVRNSVQQAFYKALTAQAAVVVRQHLLMLSLDAVKTSHQLANVGQADQPDVLQAEVEAEQANIDFVRSQREYLEDFQKLASIAGSRQLSVCPLTGDLEHPPAIDPEQQVATIVSASPSVKRAQQEVSVAEARLKAAKREAVPDLQLRAGEWWSGEQTSSTSNAAGPMSFVSAGVALPLWNRNQGNVEAAKAELERAQEDVTRTELSLKNLSEPLAQQYLAAQFEADRYRTDLLPRAQRAYDLYLAKYKQMAAAYPQVLISQRTLFQLQLDYLHALSTVWTTASALENFTLDGALSSPSSEPLNSTINLPNGGSQ</sequence>
<keyword evidence="4" id="KW-0732">Signal</keyword>
<organism evidence="5 6">
    <name type="scientific">Acidipila rosea</name>
    <dbReference type="NCBI Taxonomy" id="768535"/>
    <lineage>
        <taxon>Bacteria</taxon>
        <taxon>Pseudomonadati</taxon>
        <taxon>Acidobacteriota</taxon>
        <taxon>Terriglobia</taxon>
        <taxon>Terriglobales</taxon>
        <taxon>Acidobacteriaceae</taxon>
        <taxon>Acidipila</taxon>
    </lineage>
</organism>
<evidence type="ECO:0000256" key="3">
    <source>
        <dbReference type="SAM" id="MobiDB-lite"/>
    </source>
</evidence>
<reference evidence="5 6" key="1">
    <citation type="submission" date="2019-03" db="EMBL/GenBank/DDBJ databases">
        <title>Genomic Encyclopedia of Type Strains, Phase IV (KMG-IV): sequencing the most valuable type-strain genomes for metagenomic binning, comparative biology and taxonomic classification.</title>
        <authorList>
            <person name="Goeker M."/>
        </authorList>
    </citation>
    <scope>NUCLEOTIDE SEQUENCE [LARGE SCALE GENOMIC DNA]</scope>
    <source>
        <strain evidence="5 6">DSM 103428</strain>
    </source>
</reference>
<dbReference type="RefSeq" id="WP_131994449.1">
    <property type="nucleotide sequence ID" value="NZ_SMGK01000002.1"/>
</dbReference>
<dbReference type="InterPro" id="IPR003423">
    <property type="entry name" value="OMP_efflux"/>
</dbReference>
<evidence type="ECO:0000256" key="4">
    <source>
        <dbReference type="SAM" id="SignalP"/>
    </source>
</evidence>
<dbReference type="Pfam" id="PF02321">
    <property type="entry name" value="OEP"/>
    <property type="match status" value="1"/>
</dbReference>